<protein>
    <submittedName>
        <fullName evidence="1">Uncharacterized protein</fullName>
    </submittedName>
</protein>
<evidence type="ECO:0000313" key="2">
    <source>
        <dbReference type="Proteomes" id="UP000244336"/>
    </source>
</evidence>
<sequence>MKVRIFPRFLRSKYPFFEKKRRKFVAYITSFPWGPVEMTNSADTTWLYQVYLRITAGLWMENKLKEDVGICMNKCSSSVVVVPFYHVKSYHKNLDVIEYKRKEINFKRSKHLESYSL</sequence>
<dbReference type="Proteomes" id="UP000244336">
    <property type="component" value="Chromosome 5"/>
</dbReference>
<dbReference type="EMBL" id="CM009753">
    <property type="protein sequence ID" value="PUZ53808.1"/>
    <property type="molecule type" value="Genomic_DNA"/>
</dbReference>
<dbReference type="Gramene" id="PUZ53807">
    <property type="protein sequence ID" value="PUZ53807"/>
    <property type="gene ID" value="GQ55_5G079500"/>
</dbReference>
<reference evidence="1 2" key="1">
    <citation type="submission" date="2018-04" db="EMBL/GenBank/DDBJ databases">
        <title>WGS assembly of Panicum hallii var. hallii HAL2.</title>
        <authorList>
            <person name="Lovell J."/>
            <person name="Jenkins J."/>
            <person name="Lowry D."/>
            <person name="Mamidi S."/>
            <person name="Sreedasyam A."/>
            <person name="Weng X."/>
            <person name="Barry K."/>
            <person name="Bonette J."/>
            <person name="Campitelli B."/>
            <person name="Daum C."/>
            <person name="Gordon S."/>
            <person name="Gould B."/>
            <person name="Lipzen A."/>
            <person name="MacQueen A."/>
            <person name="Palacio-Mejia J."/>
            <person name="Plott C."/>
            <person name="Shakirov E."/>
            <person name="Shu S."/>
            <person name="Yoshinaga Y."/>
            <person name="Zane M."/>
            <person name="Rokhsar D."/>
            <person name="Grimwood J."/>
            <person name="Schmutz J."/>
            <person name="Juenger T."/>
        </authorList>
    </citation>
    <scope>NUCLEOTIDE SEQUENCE [LARGE SCALE GENOMIC DNA]</scope>
    <source>
        <strain evidence="2">cv. HAL2</strain>
        <strain evidence="1">HAL2</strain>
    </source>
</reference>
<keyword evidence="2" id="KW-1185">Reference proteome</keyword>
<dbReference type="Gramene" id="PUZ53808">
    <property type="protein sequence ID" value="PUZ53808"/>
    <property type="gene ID" value="GQ55_5G079500"/>
</dbReference>
<name>A0A2T7DE12_9POAL</name>
<dbReference type="AlphaFoldDB" id="A0A2T7DE12"/>
<organism evidence="1 2">
    <name type="scientific">Panicum hallii var. hallii</name>
    <dbReference type="NCBI Taxonomy" id="1504633"/>
    <lineage>
        <taxon>Eukaryota</taxon>
        <taxon>Viridiplantae</taxon>
        <taxon>Streptophyta</taxon>
        <taxon>Embryophyta</taxon>
        <taxon>Tracheophyta</taxon>
        <taxon>Spermatophyta</taxon>
        <taxon>Magnoliopsida</taxon>
        <taxon>Liliopsida</taxon>
        <taxon>Poales</taxon>
        <taxon>Poaceae</taxon>
        <taxon>PACMAD clade</taxon>
        <taxon>Panicoideae</taxon>
        <taxon>Panicodae</taxon>
        <taxon>Paniceae</taxon>
        <taxon>Panicinae</taxon>
        <taxon>Panicum</taxon>
        <taxon>Panicum sect. Panicum</taxon>
    </lineage>
</organism>
<evidence type="ECO:0000313" key="1">
    <source>
        <dbReference type="EMBL" id="PUZ53807.1"/>
    </source>
</evidence>
<gene>
    <name evidence="1" type="ORF">GQ55_5G079500</name>
</gene>
<accession>A0A2T7DE12</accession>
<proteinExistence type="predicted"/>
<dbReference type="EMBL" id="CM009753">
    <property type="protein sequence ID" value="PUZ53807.1"/>
    <property type="molecule type" value="Genomic_DNA"/>
</dbReference>